<organism evidence="1 2">
    <name type="scientific">Burkholderia cepacia</name>
    <name type="common">Pseudomonas cepacia</name>
    <dbReference type="NCBI Taxonomy" id="292"/>
    <lineage>
        <taxon>Bacteria</taxon>
        <taxon>Pseudomonadati</taxon>
        <taxon>Pseudomonadota</taxon>
        <taxon>Betaproteobacteria</taxon>
        <taxon>Burkholderiales</taxon>
        <taxon>Burkholderiaceae</taxon>
        <taxon>Burkholderia</taxon>
        <taxon>Burkholderia cepacia complex</taxon>
    </lineage>
</organism>
<dbReference type="SUPFAM" id="SSF69635">
    <property type="entry name" value="Type III secretory system chaperone-like"/>
    <property type="match status" value="1"/>
</dbReference>
<accession>A0A0J5VQ94</accession>
<dbReference type="RefSeq" id="WP_048252182.1">
    <property type="nucleotide sequence ID" value="NZ_LDWR01000147.1"/>
</dbReference>
<protein>
    <recommendedName>
        <fullName evidence="3">Tir chaperone family protein</fullName>
    </recommendedName>
</protein>
<sequence length="155" mass="17766">MSFQTFLQSLGAAAHVDIRVAEQSGGCTICFDEHLEVVFEHDVQKDVVRVFATVFWLDSLRQDARSRLCELLLQLHLFGLSTDGNYFGYDPQLERVILFRNIPLVVEDIVAVTEVESFVNQLERWQKGLLDYVSNGTTEVIRGANMKVRHNDIHR</sequence>
<evidence type="ECO:0000313" key="2">
    <source>
        <dbReference type="Proteomes" id="UP000036338"/>
    </source>
</evidence>
<dbReference type="GO" id="GO:0030254">
    <property type="term" value="P:protein secretion by the type III secretion system"/>
    <property type="evidence" value="ECO:0007669"/>
    <property type="project" value="InterPro"/>
</dbReference>
<comment type="caution">
    <text evidence="1">The sequence shown here is derived from an EMBL/GenBank/DDBJ whole genome shotgun (WGS) entry which is preliminary data.</text>
</comment>
<dbReference type="Proteomes" id="UP000036338">
    <property type="component" value="Unassembled WGS sequence"/>
</dbReference>
<reference evidence="1 2" key="1">
    <citation type="submission" date="2015-05" db="EMBL/GenBank/DDBJ databases">
        <title>Draft genome of Burkholderia cepacia LK29.</title>
        <authorList>
            <person name="Chan X.Y."/>
        </authorList>
    </citation>
    <scope>NUCLEOTIDE SEQUENCE [LARGE SCALE GENOMIC DNA]</scope>
    <source>
        <strain evidence="1 2">LK29</strain>
    </source>
</reference>
<proteinExistence type="predicted"/>
<evidence type="ECO:0008006" key="3">
    <source>
        <dbReference type="Google" id="ProtNLM"/>
    </source>
</evidence>
<dbReference type="Pfam" id="PF05932">
    <property type="entry name" value="CesT"/>
    <property type="match status" value="1"/>
</dbReference>
<evidence type="ECO:0000313" key="1">
    <source>
        <dbReference type="EMBL" id="KML37866.1"/>
    </source>
</evidence>
<dbReference type="PATRIC" id="fig|292.27.peg.1458"/>
<name>A0A0J5VQ94_BURCE</name>
<dbReference type="AlphaFoldDB" id="A0A0J5VQ94"/>
<dbReference type="InterPro" id="IPR010261">
    <property type="entry name" value="Tir_chaperone"/>
</dbReference>
<dbReference type="EMBL" id="LDWR01000147">
    <property type="protein sequence ID" value="KML37866.1"/>
    <property type="molecule type" value="Genomic_DNA"/>
</dbReference>
<dbReference type="Gene3D" id="3.30.1460.10">
    <property type="match status" value="1"/>
</dbReference>
<gene>
    <name evidence="1" type="ORF">VL15_38840</name>
</gene>
<dbReference type="CDD" id="cd16364">
    <property type="entry name" value="T3SC_I-like"/>
    <property type="match status" value="1"/>
</dbReference>